<dbReference type="EC" id="1.12.1.3" evidence="1"/>
<evidence type="ECO:0000313" key="1">
    <source>
        <dbReference type="EMBL" id="VFU11929.1"/>
    </source>
</evidence>
<proteinExistence type="predicted"/>
<dbReference type="Gene3D" id="3.40.30.10">
    <property type="entry name" value="Glutaredoxin"/>
    <property type="match status" value="1"/>
</dbReference>
<organism evidence="1">
    <name type="scientific">anaerobic digester metagenome</name>
    <dbReference type="NCBI Taxonomy" id="1263854"/>
    <lineage>
        <taxon>unclassified sequences</taxon>
        <taxon>metagenomes</taxon>
        <taxon>ecological metagenomes</taxon>
    </lineage>
</organism>
<name>A0A485LV06_9ZZZZ</name>
<dbReference type="GO" id="GO:0050583">
    <property type="term" value="F:hydrogen dehydrogenase (NADP+) activity"/>
    <property type="evidence" value="ECO:0007669"/>
    <property type="project" value="UniProtKB-EC"/>
</dbReference>
<keyword evidence="1" id="KW-0560">Oxidoreductase</keyword>
<sequence>MAKLTINDLKKIKERVEKEDQFRAGKKRVKLTVHMGTCGIASGAKGILDTFMNEISEANVNDVLITTSGCIGICSREPLATVEEQGKEPIVYEFLTENKARQIFKQHVLGGKVQTEFVLARGREQEGGK</sequence>
<protein>
    <submittedName>
        <fullName evidence="1">NADP-reducing hydrogenase subunit HndB</fullName>
        <ecNumber evidence="1">1.12.1.3</ecNumber>
    </submittedName>
</protein>
<dbReference type="SUPFAM" id="SSF52833">
    <property type="entry name" value="Thioredoxin-like"/>
    <property type="match status" value="1"/>
</dbReference>
<dbReference type="CDD" id="cd02980">
    <property type="entry name" value="TRX_Fd_family"/>
    <property type="match status" value="1"/>
</dbReference>
<accession>A0A485LV06</accession>
<dbReference type="AlphaFoldDB" id="A0A485LV06"/>
<dbReference type="EMBL" id="CAADRM010000024">
    <property type="protein sequence ID" value="VFU11929.1"/>
    <property type="molecule type" value="Genomic_DNA"/>
</dbReference>
<gene>
    <name evidence="1" type="primary">hndB</name>
    <name evidence="1" type="ORF">SCFA_120013</name>
</gene>
<reference evidence="1" key="1">
    <citation type="submission" date="2019-03" db="EMBL/GenBank/DDBJ databases">
        <authorList>
            <person name="Hao L."/>
        </authorList>
    </citation>
    <scope>NUCLEOTIDE SEQUENCE</scope>
</reference>
<dbReference type="InterPro" id="IPR036249">
    <property type="entry name" value="Thioredoxin-like_sf"/>
</dbReference>